<evidence type="ECO:0000259" key="8">
    <source>
        <dbReference type="Pfam" id="PF07715"/>
    </source>
</evidence>
<accession>A0A401UBI8</accession>
<dbReference type="InterPro" id="IPR036942">
    <property type="entry name" value="Beta-barrel_TonB_sf"/>
</dbReference>
<keyword evidence="4 7" id="KW-0812">Transmembrane</keyword>
<sequence length="960" mass="105744">MLKGTTAGTVTDVDGNYKISVPAEGGTLVFSFIGLTTSEIGVGTRSTIDVQMAADITQLSEIVVTGYSAVKKSNLTSAITTVKGEGIQSQPIGGIDNLLQGKSPGVIVTNQNGQPGAQAYIRIRGIGSVNASNEPLFIIDGNQMEASEYNAINPNDIEEISILKDAASTSIYGARASNGVVLVTTKRGSKQTKPQITYRYQYGTKERIKDNFDLMNKEQKLQYELEVGYKTQAQVDALRSSLAAPETDWSEVLLRKGTVQQHDLSFSGNTDKSRYFFSFGTYNEEGIVISSDFNRLTGRINAEFDVTKKLTIGNTLTVSNTTSKDVRDRNNVQNPFNAVYSYLPWEPEFVLNPATGDPILDSNGDPVYNLTRQGFSISEALKNNPENLRTLNTIGSYFIQYKPMDGLTLKSTIGANYQVYRRDYYVQPGSVLDGYVGDPLAPGSKTDNGHDRFQYNWTNTANYNFKVADLHNIDVLVGTEFIKRDLQSFTLSSKGFPSKKFVTQNNASAIVSGNTARTQWSLWSQFGQVSYNMNEKYFATASLRRDGSSRFGADNKFGTFWSASAGWNAHEESFLSGIDLIEQLKLRASVGTSGNVPDQFYAAVGLFGFGGYNNQNTSVPTQLENRDLKWESNFNYGVGIDFGILDNKLSGAIDYYSRNTSDLLFNRPISRTTGFNSRLENIGEIQNTGIELELSYDLIRATNFNLTLNGSFSTNSNKVLNLQNGGEDIINGNSGISVLREGEKLNSYYLVRYAGVDAANGDPLYLTGEGQVTNVWNGDDAVLLKDKSPLPTYFGNFGINADYKGIRLTTTFYYQGGNYIYNYQNEAVMMADGGSSGRGNQRVDALNFWKNPGDVGVLPRPAVTNVINDSDRYLQKGDFIRLRNVQLSYSLPSTLVRKAKLQAVEVYVQATNLWTYNPHFSGDPEVGRGSDESNLTLLGEFTLFTYPNTKGLTCGVNIKL</sequence>
<evidence type="ECO:0000256" key="3">
    <source>
        <dbReference type="ARBA" id="ARBA00022452"/>
    </source>
</evidence>
<feature type="domain" description="TonB-dependent receptor plug" evidence="8">
    <location>
        <begin position="72"/>
        <end position="180"/>
    </location>
</feature>
<comment type="caution">
    <text evidence="9">The sequence shown here is derived from an EMBL/GenBank/DDBJ whole genome shotgun (WGS) entry which is preliminary data.</text>
</comment>
<keyword evidence="6 7" id="KW-0998">Cell outer membrane</keyword>
<dbReference type="PROSITE" id="PS52016">
    <property type="entry name" value="TONB_DEPENDENT_REC_3"/>
    <property type="match status" value="1"/>
</dbReference>
<dbReference type="InterPro" id="IPR008969">
    <property type="entry name" value="CarboxyPept-like_regulatory"/>
</dbReference>
<evidence type="ECO:0000256" key="2">
    <source>
        <dbReference type="ARBA" id="ARBA00022448"/>
    </source>
</evidence>
<dbReference type="InterPro" id="IPR023996">
    <property type="entry name" value="TonB-dep_OMP_SusC/RagA"/>
</dbReference>
<dbReference type="SUPFAM" id="SSF56935">
    <property type="entry name" value="Porins"/>
    <property type="match status" value="1"/>
</dbReference>
<reference evidence="9 10" key="1">
    <citation type="submission" date="2018-11" db="EMBL/GenBank/DDBJ databases">
        <title>Chryseotalea sanarue gen. nov., sp., nov., a member of the family Cytophagaceae, isolated from a brackish lake in Hamamatsu Japan.</title>
        <authorList>
            <person name="Maejima Y."/>
            <person name="Iino T."/>
            <person name="Muraguchi Y."/>
            <person name="Fukuda K."/>
            <person name="Ohkuma M."/>
            <person name="Moriuchi R."/>
            <person name="Dohra H."/>
            <person name="Kimbara K."/>
            <person name="Shintani M."/>
        </authorList>
    </citation>
    <scope>NUCLEOTIDE SEQUENCE [LARGE SCALE GENOMIC DNA]</scope>
    <source>
        <strain evidence="9 10">Ys</strain>
    </source>
</reference>
<dbReference type="EMBL" id="BHXQ01000004">
    <property type="protein sequence ID" value="GCC52232.1"/>
    <property type="molecule type" value="Genomic_DNA"/>
</dbReference>
<protein>
    <submittedName>
        <fullName evidence="9">TonB-dependent receptor</fullName>
    </submittedName>
</protein>
<gene>
    <name evidence="9" type="ORF">SanaruYs_24680</name>
</gene>
<evidence type="ECO:0000256" key="7">
    <source>
        <dbReference type="PROSITE-ProRule" id="PRU01360"/>
    </source>
</evidence>
<evidence type="ECO:0000256" key="6">
    <source>
        <dbReference type="ARBA" id="ARBA00023237"/>
    </source>
</evidence>
<organism evidence="9 10">
    <name type="scientific">Chryseotalea sanaruensis</name>
    <dbReference type="NCBI Taxonomy" id="2482724"/>
    <lineage>
        <taxon>Bacteria</taxon>
        <taxon>Pseudomonadati</taxon>
        <taxon>Bacteroidota</taxon>
        <taxon>Cytophagia</taxon>
        <taxon>Cytophagales</taxon>
        <taxon>Chryseotaleaceae</taxon>
        <taxon>Chryseotalea</taxon>
    </lineage>
</organism>
<keyword evidence="3 7" id="KW-1134">Transmembrane beta strand</keyword>
<dbReference type="Pfam" id="PF13715">
    <property type="entry name" value="CarbopepD_reg_2"/>
    <property type="match status" value="1"/>
</dbReference>
<evidence type="ECO:0000313" key="9">
    <source>
        <dbReference type="EMBL" id="GCC52232.1"/>
    </source>
</evidence>
<evidence type="ECO:0000256" key="4">
    <source>
        <dbReference type="ARBA" id="ARBA00022692"/>
    </source>
</evidence>
<evidence type="ECO:0000313" key="10">
    <source>
        <dbReference type="Proteomes" id="UP000288227"/>
    </source>
</evidence>
<name>A0A401UBI8_9BACT</name>
<comment type="similarity">
    <text evidence="7">Belongs to the TonB-dependent receptor family.</text>
</comment>
<keyword evidence="5 7" id="KW-0472">Membrane</keyword>
<dbReference type="NCBIfam" id="TIGR04056">
    <property type="entry name" value="OMP_RagA_SusC"/>
    <property type="match status" value="1"/>
</dbReference>
<dbReference type="GO" id="GO:0009279">
    <property type="term" value="C:cell outer membrane"/>
    <property type="evidence" value="ECO:0007669"/>
    <property type="project" value="UniProtKB-SubCell"/>
</dbReference>
<dbReference type="InterPro" id="IPR023997">
    <property type="entry name" value="TonB-dep_OMP_SusC/RagA_CS"/>
</dbReference>
<evidence type="ECO:0000256" key="1">
    <source>
        <dbReference type="ARBA" id="ARBA00004571"/>
    </source>
</evidence>
<dbReference type="Gene3D" id="2.170.130.10">
    <property type="entry name" value="TonB-dependent receptor, plug domain"/>
    <property type="match status" value="1"/>
</dbReference>
<comment type="subcellular location">
    <subcellularLocation>
        <location evidence="1 7">Cell outer membrane</location>
        <topology evidence="1 7">Multi-pass membrane protein</topology>
    </subcellularLocation>
</comment>
<dbReference type="SUPFAM" id="SSF49464">
    <property type="entry name" value="Carboxypeptidase regulatory domain-like"/>
    <property type="match status" value="1"/>
</dbReference>
<dbReference type="Pfam" id="PF07715">
    <property type="entry name" value="Plug"/>
    <property type="match status" value="1"/>
</dbReference>
<dbReference type="NCBIfam" id="TIGR04057">
    <property type="entry name" value="SusC_RagA_signa"/>
    <property type="match status" value="1"/>
</dbReference>
<dbReference type="AlphaFoldDB" id="A0A401UBI8"/>
<keyword evidence="10" id="KW-1185">Reference proteome</keyword>
<proteinExistence type="inferred from homology"/>
<dbReference type="Gene3D" id="2.40.170.20">
    <property type="entry name" value="TonB-dependent receptor, beta-barrel domain"/>
    <property type="match status" value="1"/>
</dbReference>
<dbReference type="InterPro" id="IPR012910">
    <property type="entry name" value="Plug_dom"/>
</dbReference>
<keyword evidence="2 7" id="KW-0813">Transport</keyword>
<dbReference type="InterPro" id="IPR039426">
    <property type="entry name" value="TonB-dep_rcpt-like"/>
</dbReference>
<dbReference type="InterPro" id="IPR037066">
    <property type="entry name" value="Plug_dom_sf"/>
</dbReference>
<keyword evidence="9" id="KW-0675">Receptor</keyword>
<evidence type="ECO:0000256" key="5">
    <source>
        <dbReference type="ARBA" id="ARBA00023136"/>
    </source>
</evidence>
<dbReference type="Proteomes" id="UP000288227">
    <property type="component" value="Unassembled WGS sequence"/>
</dbReference>